<comment type="similarity">
    <text evidence="1">Belongs to the short-chain dehydrogenases/reductases (SDR) family.</text>
</comment>
<dbReference type="PANTHER" id="PTHR24321">
    <property type="entry name" value="DEHYDROGENASES, SHORT CHAIN"/>
    <property type="match status" value="1"/>
</dbReference>
<dbReference type="SMART" id="SM00822">
    <property type="entry name" value="PKS_KR"/>
    <property type="match status" value="1"/>
</dbReference>
<dbReference type="CDD" id="cd05233">
    <property type="entry name" value="SDR_c"/>
    <property type="match status" value="1"/>
</dbReference>
<evidence type="ECO:0000313" key="6">
    <source>
        <dbReference type="Proteomes" id="UP001223720"/>
    </source>
</evidence>
<reference evidence="5" key="1">
    <citation type="journal article" date="2022" name="Biotechnol. Bioprocess Eng.">
        <title>Pan-genome Analysis Reveals Comparative Genomic Features of Central Metabolic Pathways in Methylorubrum extorquens.</title>
        <authorList>
            <person name="Lee G.M."/>
            <person name="Scott-Nevros Z.K."/>
            <person name="Lee S.-M."/>
            <person name="Kim D."/>
        </authorList>
    </citation>
    <scope>NUCLEOTIDE SEQUENCE</scope>
    <source>
        <strain evidence="5">ATCC 55366</strain>
    </source>
</reference>
<dbReference type="PRINTS" id="PR00081">
    <property type="entry name" value="GDHRDH"/>
</dbReference>
<dbReference type="InterPro" id="IPR057326">
    <property type="entry name" value="KR_dom"/>
</dbReference>
<evidence type="ECO:0000256" key="3">
    <source>
        <dbReference type="ARBA" id="ARBA00023027"/>
    </source>
</evidence>
<dbReference type="SUPFAM" id="SSF51735">
    <property type="entry name" value="NAD(P)-binding Rossmann-fold domains"/>
    <property type="match status" value="1"/>
</dbReference>
<dbReference type="EC" id="1.1.1.47" evidence="5"/>
<dbReference type="Proteomes" id="UP001223720">
    <property type="component" value="Chromosome"/>
</dbReference>
<keyword evidence="3" id="KW-0520">NAD</keyword>
<dbReference type="GO" id="GO:0047936">
    <property type="term" value="F:glucose 1-dehydrogenase [NAD(P)+] activity"/>
    <property type="evidence" value="ECO:0007669"/>
    <property type="project" value="UniProtKB-EC"/>
</dbReference>
<dbReference type="PANTHER" id="PTHR24321:SF8">
    <property type="entry name" value="ESTRADIOL 17-BETA-DEHYDROGENASE 8-RELATED"/>
    <property type="match status" value="1"/>
</dbReference>
<evidence type="ECO:0000313" key="5">
    <source>
        <dbReference type="EMBL" id="WHQ71094.1"/>
    </source>
</evidence>
<dbReference type="Pfam" id="PF13561">
    <property type="entry name" value="adh_short_C2"/>
    <property type="match status" value="1"/>
</dbReference>
<feature type="domain" description="Ketoreductase" evidence="4">
    <location>
        <begin position="10"/>
        <end position="190"/>
    </location>
</feature>
<gene>
    <name evidence="5" type="ORF">KEC54_05770</name>
</gene>
<sequence length="255" mass="26688">MNPTYDFKGQVALVTGAAMGMGLATARMFAEAGATVVLADFNEEALGKTVADLEAAGHKVLGVRCDVANEGDVAAMVQRTVDTFGRLDAAFNNAGIQIPANDVVDVPDTDYERVMAVNLRGVWNCMQAELRQMQRQGSGAIVNCSSIGGLIGNPGLAAYHATKYGVIGMTQSAALENAPRGIRLNAVCPGTIDTPMVAKMLKEQPKAMDVIMGKQPNKRLGRPEEVAAAVLWLCSDAASFVLGVALPVDGGYTAT</sequence>
<accession>A0AAX3WHP3</accession>
<dbReference type="FunFam" id="3.40.50.720:FF:000084">
    <property type="entry name" value="Short-chain dehydrogenase reductase"/>
    <property type="match status" value="1"/>
</dbReference>
<dbReference type="Gene3D" id="3.40.50.720">
    <property type="entry name" value="NAD(P)-binding Rossmann-like Domain"/>
    <property type="match status" value="1"/>
</dbReference>
<dbReference type="AlphaFoldDB" id="A0AAX3WHP3"/>
<evidence type="ECO:0000256" key="2">
    <source>
        <dbReference type="ARBA" id="ARBA00023002"/>
    </source>
</evidence>
<protein>
    <submittedName>
        <fullName evidence="5">Glucose 1-dehydrogenase</fullName>
        <ecNumber evidence="5">1.1.1.47</ecNumber>
    </submittedName>
</protein>
<dbReference type="InterPro" id="IPR002347">
    <property type="entry name" value="SDR_fam"/>
</dbReference>
<dbReference type="NCBIfam" id="NF005559">
    <property type="entry name" value="PRK07231.1"/>
    <property type="match status" value="1"/>
</dbReference>
<dbReference type="PRINTS" id="PR00080">
    <property type="entry name" value="SDRFAMILY"/>
</dbReference>
<dbReference type="RefSeq" id="WP_012606024.1">
    <property type="nucleotide sequence ID" value="NZ_BJVP01000040.1"/>
</dbReference>
<organism evidence="5 6">
    <name type="scientific">Methylorubrum extorquens</name>
    <name type="common">Methylobacterium dichloromethanicum</name>
    <name type="synonym">Methylobacterium extorquens</name>
    <dbReference type="NCBI Taxonomy" id="408"/>
    <lineage>
        <taxon>Bacteria</taxon>
        <taxon>Pseudomonadati</taxon>
        <taxon>Pseudomonadota</taxon>
        <taxon>Alphaproteobacteria</taxon>
        <taxon>Hyphomicrobiales</taxon>
        <taxon>Methylobacteriaceae</taxon>
        <taxon>Methylorubrum</taxon>
    </lineage>
</organism>
<evidence type="ECO:0000259" key="4">
    <source>
        <dbReference type="SMART" id="SM00822"/>
    </source>
</evidence>
<evidence type="ECO:0000256" key="1">
    <source>
        <dbReference type="ARBA" id="ARBA00006484"/>
    </source>
</evidence>
<dbReference type="InterPro" id="IPR036291">
    <property type="entry name" value="NAD(P)-bd_dom_sf"/>
</dbReference>
<dbReference type="EMBL" id="CP073633">
    <property type="protein sequence ID" value="WHQ71094.1"/>
    <property type="molecule type" value="Genomic_DNA"/>
</dbReference>
<proteinExistence type="inferred from homology"/>
<name>A0AAX3WHP3_METEX</name>
<keyword evidence="2 5" id="KW-0560">Oxidoreductase</keyword>